<accession>A0A328WQS0</accession>
<comment type="caution">
    <text evidence="2">The sequence shown here is derived from an EMBL/GenBank/DDBJ whole genome shotgun (WGS) entry which is preliminary data.</text>
</comment>
<feature type="transmembrane region" description="Helical" evidence="1">
    <location>
        <begin position="34"/>
        <end position="53"/>
    </location>
</feature>
<evidence type="ECO:0000313" key="3">
    <source>
        <dbReference type="Proteomes" id="UP000249518"/>
    </source>
</evidence>
<name>A0A328WQS0_9FLAO</name>
<reference evidence="2 3" key="1">
    <citation type="submission" date="2018-06" db="EMBL/GenBank/DDBJ databases">
        <title>Genomic Encyclopedia of Type Strains, Phase III (KMG-III): the genomes of soil and plant-associated and newly described type strains.</title>
        <authorList>
            <person name="Whitman W."/>
        </authorList>
    </citation>
    <scope>NUCLEOTIDE SEQUENCE [LARGE SCALE GENOMIC DNA]</scope>
    <source>
        <strain evidence="2 3">CGMCC 1.12504</strain>
    </source>
</reference>
<gene>
    <name evidence="2" type="ORF">B0I10_10581</name>
</gene>
<organism evidence="2 3">
    <name type="scientific">Flavobacterium lacus</name>
    <dbReference type="NCBI Taxonomy" id="1353778"/>
    <lineage>
        <taxon>Bacteria</taxon>
        <taxon>Pseudomonadati</taxon>
        <taxon>Bacteroidota</taxon>
        <taxon>Flavobacteriia</taxon>
        <taxon>Flavobacteriales</taxon>
        <taxon>Flavobacteriaceae</taxon>
        <taxon>Flavobacterium</taxon>
    </lineage>
</organism>
<protein>
    <submittedName>
        <fullName evidence="2">Membrane protein YqaA with SNARE-associated domain</fullName>
    </submittedName>
</protein>
<dbReference type="EMBL" id="QLSV01000005">
    <property type="protein sequence ID" value="RAR48473.1"/>
    <property type="molecule type" value="Genomic_DNA"/>
</dbReference>
<feature type="transmembrane region" description="Helical" evidence="1">
    <location>
        <begin position="180"/>
        <end position="200"/>
    </location>
</feature>
<evidence type="ECO:0000313" key="2">
    <source>
        <dbReference type="EMBL" id="RAR48473.1"/>
    </source>
</evidence>
<keyword evidence="1" id="KW-0812">Transmembrane</keyword>
<keyword evidence="1" id="KW-0472">Membrane</keyword>
<feature type="transmembrane region" description="Helical" evidence="1">
    <location>
        <begin position="149"/>
        <end position="174"/>
    </location>
</feature>
<keyword evidence="3" id="KW-1185">Reference proteome</keyword>
<dbReference type="RefSeq" id="WP_112085665.1">
    <property type="nucleotide sequence ID" value="NZ_QLSV01000005.1"/>
</dbReference>
<feature type="transmembrane region" description="Helical" evidence="1">
    <location>
        <begin position="101"/>
        <end position="128"/>
    </location>
</feature>
<keyword evidence="1" id="KW-1133">Transmembrane helix</keyword>
<sequence length="203" mass="23331">MQREKIKKNRWKQLHMYYTYTGFYKFIRDGLKSAFLPTALIVGALFYVHYYVININDALTLLTQRYSDLTIFSVFFASESILGLLPPDIWIAWTKNTDYPILYLALLAILSYLGGVVSYLLGKAMLIIPAVNNFMFNKMSKHIANMRKWGGLLIAVGALLPLPFAMAAMAAGMIKFNFKNFLLFALLRLMRFVVYGFAIYQML</sequence>
<proteinExistence type="predicted"/>
<evidence type="ECO:0000256" key="1">
    <source>
        <dbReference type="SAM" id="Phobius"/>
    </source>
</evidence>
<dbReference type="OrthoDB" id="1118259at2"/>
<dbReference type="Proteomes" id="UP000249518">
    <property type="component" value="Unassembled WGS sequence"/>
</dbReference>
<dbReference type="AlphaFoldDB" id="A0A328WQS0"/>